<evidence type="ECO:0000313" key="2">
    <source>
        <dbReference type="Proteomes" id="UP000050384"/>
    </source>
</evidence>
<proteinExistence type="predicted"/>
<dbReference type="EMBL" id="LJRI01000539">
    <property type="protein sequence ID" value="KPY97451.1"/>
    <property type="molecule type" value="Genomic_DNA"/>
</dbReference>
<sequence length="44" mass="5052">SARRAWEIQEVTTSEVRKTGETTRHATIDHTAQVAEQDYSFMVD</sequence>
<feature type="non-terminal residue" evidence="1">
    <location>
        <position position="1"/>
    </location>
</feature>
<accession>A0A0Q0FAJ8</accession>
<name>A0A0Q0FAJ8_PSESX</name>
<evidence type="ECO:0000313" key="1">
    <source>
        <dbReference type="EMBL" id="KPY97451.1"/>
    </source>
</evidence>
<comment type="caution">
    <text evidence="1">The sequence shown here is derived from an EMBL/GenBank/DDBJ whole genome shotgun (WGS) entry which is preliminary data.</text>
</comment>
<dbReference type="AlphaFoldDB" id="A0A0Q0FAJ8"/>
<gene>
    <name evidence="1" type="ORF">ALO94_00737</name>
</gene>
<dbReference type="PATRIC" id="fig|264459.3.peg.1275"/>
<organism evidence="1 2">
    <name type="scientific">Pseudomonas syringae pv. spinaceae</name>
    <dbReference type="NCBI Taxonomy" id="264459"/>
    <lineage>
        <taxon>Bacteria</taxon>
        <taxon>Pseudomonadati</taxon>
        <taxon>Pseudomonadota</taxon>
        <taxon>Gammaproteobacteria</taxon>
        <taxon>Pseudomonadales</taxon>
        <taxon>Pseudomonadaceae</taxon>
        <taxon>Pseudomonas</taxon>
        <taxon>Pseudomonas syringae</taxon>
    </lineage>
</organism>
<dbReference type="Proteomes" id="UP000050384">
    <property type="component" value="Unassembled WGS sequence"/>
</dbReference>
<protein>
    <submittedName>
        <fullName evidence="1">Uncharacterized protein</fullName>
    </submittedName>
</protein>
<reference evidence="1 2" key="1">
    <citation type="submission" date="2015-09" db="EMBL/GenBank/DDBJ databases">
        <title>Genome announcement of multiple Pseudomonas syringae strains.</title>
        <authorList>
            <person name="Thakur S."/>
            <person name="Wang P.W."/>
            <person name="Gong Y."/>
            <person name="Weir B.S."/>
            <person name="Guttman D.S."/>
        </authorList>
    </citation>
    <scope>NUCLEOTIDE SEQUENCE [LARGE SCALE GENOMIC DNA]</scope>
    <source>
        <strain evidence="1 2">ICMP16929</strain>
    </source>
</reference>